<dbReference type="RefSeq" id="WP_109764384.1">
    <property type="nucleotide sequence ID" value="NZ_QGGU01000010.1"/>
</dbReference>
<keyword evidence="3" id="KW-1185">Reference proteome</keyword>
<evidence type="ECO:0000256" key="1">
    <source>
        <dbReference type="SAM" id="SignalP"/>
    </source>
</evidence>
<accession>A0A316FJG0</accession>
<protein>
    <submittedName>
        <fullName evidence="2">Uncharacterized protein</fullName>
    </submittedName>
</protein>
<proteinExistence type="predicted"/>
<keyword evidence="1" id="KW-0732">Signal</keyword>
<sequence>MKNIIISILLLLPLSCFACRVSIYGNTEIKKKANAVFEGLVVGVELTYYQEHLKAKYNTEDYEAGGFPVLIMDTTPEHIVSVYVLKILEGDIKPNSTVKIKLGGCGVPEAKLRQTAIFYLQSDNNYALPQYTN</sequence>
<dbReference type="EMBL" id="QGGU01000010">
    <property type="protein sequence ID" value="PWK47846.1"/>
    <property type="molecule type" value="Genomic_DNA"/>
</dbReference>
<evidence type="ECO:0000313" key="2">
    <source>
        <dbReference type="EMBL" id="PWK47846.1"/>
    </source>
</evidence>
<dbReference type="Proteomes" id="UP000245790">
    <property type="component" value="Unassembled WGS sequence"/>
</dbReference>
<name>A0A316FJG0_9GAMM</name>
<comment type="caution">
    <text evidence="2">The sequence shown here is derived from an EMBL/GenBank/DDBJ whole genome shotgun (WGS) entry which is preliminary data.</text>
</comment>
<reference evidence="2 3" key="1">
    <citation type="submission" date="2018-05" db="EMBL/GenBank/DDBJ databases">
        <title>Genomic Encyclopedia of Type Strains, Phase IV (KMG-IV): sequencing the most valuable type-strain genomes for metagenomic binning, comparative biology and taxonomic classification.</title>
        <authorList>
            <person name="Goeker M."/>
        </authorList>
    </citation>
    <scope>NUCLEOTIDE SEQUENCE [LARGE SCALE GENOMIC DNA]</scope>
    <source>
        <strain evidence="2 3">DSM 25350</strain>
    </source>
</reference>
<evidence type="ECO:0000313" key="3">
    <source>
        <dbReference type="Proteomes" id="UP000245790"/>
    </source>
</evidence>
<gene>
    <name evidence="2" type="ORF">C8D97_11060</name>
</gene>
<dbReference type="AlphaFoldDB" id="A0A316FJG0"/>
<feature type="chain" id="PRO_5016271326" evidence="1">
    <location>
        <begin position="19"/>
        <end position="133"/>
    </location>
</feature>
<organism evidence="2 3">
    <name type="scientific">Pleionea mediterranea</name>
    <dbReference type="NCBI Taxonomy" id="523701"/>
    <lineage>
        <taxon>Bacteria</taxon>
        <taxon>Pseudomonadati</taxon>
        <taxon>Pseudomonadota</taxon>
        <taxon>Gammaproteobacteria</taxon>
        <taxon>Oceanospirillales</taxon>
        <taxon>Pleioneaceae</taxon>
        <taxon>Pleionea</taxon>
    </lineage>
</organism>
<feature type="signal peptide" evidence="1">
    <location>
        <begin position="1"/>
        <end position="18"/>
    </location>
</feature>